<evidence type="ECO:0000259" key="1">
    <source>
        <dbReference type="Pfam" id="PF00535"/>
    </source>
</evidence>
<dbReference type="InterPro" id="IPR001173">
    <property type="entry name" value="Glyco_trans_2-like"/>
</dbReference>
<dbReference type="Gene3D" id="3.90.550.10">
    <property type="entry name" value="Spore Coat Polysaccharide Biosynthesis Protein SpsA, Chain A"/>
    <property type="match status" value="1"/>
</dbReference>
<evidence type="ECO:0000313" key="2">
    <source>
        <dbReference type="EMBL" id="POY41096.1"/>
    </source>
</evidence>
<keyword evidence="3" id="KW-1185">Reference proteome</keyword>
<dbReference type="RefSeq" id="WP_103804075.1">
    <property type="nucleotide sequence ID" value="NZ_PQVG01000001.1"/>
</dbReference>
<dbReference type="EMBL" id="PQVG01000001">
    <property type="protein sequence ID" value="POY41096.1"/>
    <property type="molecule type" value="Genomic_DNA"/>
</dbReference>
<dbReference type="OrthoDB" id="761861at2"/>
<feature type="domain" description="Glycosyltransferase 2-like" evidence="1">
    <location>
        <begin position="3"/>
        <end position="138"/>
    </location>
</feature>
<proteinExistence type="predicted"/>
<dbReference type="SUPFAM" id="SSF53448">
    <property type="entry name" value="Nucleotide-diphospho-sugar transferases"/>
    <property type="match status" value="1"/>
</dbReference>
<comment type="caution">
    <text evidence="2">The sequence shown here is derived from an EMBL/GenBank/DDBJ whole genome shotgun (WGS) entry which is preliminary data.</text>
</comment>
<dbReference type="AlphaFoldDB" id="A0A2S5AEZ6"/>
<keyword evidence="2" id="KW-0808">Transferase</keyword>
<organism evidence="2 3">
    <name type="scientific">Flavobacterium alvei</name>
    <dbReference type="NCBI Taxonomy" id="2080416"/>
    <lineage>
        <taxon>Bacteria</taxon>
        <taxon>Pseudomonadati</taxon>
        <taxon>Bacteroidota</taxon>
        <taxon>Flavobacteriia</taxon>
        <taxon>Flavobacteriales</taxon>
        <taxon>Flavobacteriaceae</taxon>
        <taxon>Flavobacterium</taxon>
    </lineage>
</organism>
<dbReference type="PANTHER" id="PTHR43685">
    <property type="entry name" value="GLYCOSYLTRANSFERASE"/>
    <property type="match status" value="1"/>
</dbReference>
<dbReference type="InterPro" id="IPR050834">
    <property type="entry name" value="Glycosyltransf_2"/>
</dbReference>
<reference evidence="2 3" key="1">
    <citation type="submission" date="2018-01" db="EMBL/GenBank/DDBJ databases">
        <authorList>
            <person name="Gaut B.S."/>
            <person name="Morton B.R."/>
            <person name="Clegg M.T."/>
            <person name="Duvall M.R."/>
        </authorList>
    </citation>
    <scope>NUCLEOTIDE SEQUENCE [LARGE SCALE GENOMIC DNA]</scope>
    <source>
        <strain evidence="2 3">HR-AY</strain>
    </source>
</reference>
<dbReference type="Pfam" id="PF00535">
    <property type="entry name" value="Glycos_transf_2"/>
    <property type="match status" value="1"/>
</dbReference>
<protein>
    <submittedName>
        <fullName evidence="2">Glycosyl transferase</fullName>
    </submittedName>
</protein>
<gene>
    <name evidence="2" type="ORF">C3L50_00785</name>
</gene>
<evidence type="ECO:0000313" key="3">
    <source>
        <dbReference type="Proteomes" id="UP000237310"/>
    </source>
</evidence>
<dbReference type="PANTHER" id="PTHR43685:SF2">
    <property type="entry name" value="GLYCOSYLTRANSFERASE 2-LIKE DOMAIN-CONTAINING PROTEIN"/>
    <property type="match status" value="1"/>
</dbReference>
<dbReference type="CDD" id="cd00761">
    <property type="entry name" value="Glyco_tranf_GTA_type"/>
    <property type="match status" value="1"/>
</dbReference>
<dbReference type="Proteomes" id="UP000237310">
    <property type="component" value="Unassembled WGS sequence"/>
</dbReference>
<sequence length="295" mass="34663">MLSILIPTYNYNVVPLVLELQKQCLECDINFEILVFDDNSKLCLDENEKINSFENCRFEVLEKNIGRSAIRNLLAKKAKFESLLFLDADTIPIQNHFIKNYISQVNEDEKIIYGGIEYQKEKPKKNQVLRWKYGNSREALPVKKRQENPYLSFLTLNFLIHKNIFSTVSFNETIPNLRHEDTLFSYNLKQKKIKITHIENPVYHLGLDDFEDAIKKENESILGLKYLIDHELLPTDYVRLSKIASKIEKLNLNFAFAFFYRITQSIFLKNIASNNPSLLIFDLYRLVHLCNLNSK</sequence>
<dbReference type="GO" id="GO:0016740">
    <property type="term" value="F:transferase activity"/>
    <property type="evidence" value="ECO:0007669"/>
    <property type="project" value="UniProtKB-KW"/>
</dbReference>
<accession>A0A2S5AEZ6</accession>
<dbReference type="InterPro" id="IPR029044">
    <property type="entry name" value="Nucleotide-diphossugar_trans"/>
</dbReference>
<name>A0A2S5AEZ6_9FLAO</name>